<protein>
    <recommendedName>
        <fullName evidence="4">Dirigent protein</fullName>
    </recommendedName>
</protein>
<evidence type="ECO:0000256" key="4">
    <source>
        <dbReference type="RuleBase" id="RU363099"/>
    </source>
</evidence>
<dbReference type="InterPro" id="IPR004265">
    <property type="entry name" value="Dirigent"/>
</dbReference>
<comment type="similarity">
    <text evidence="1 4">Belongs to the plant dirigent protein family.</text>
</comment>
<dbReference type="GO" id="GO:0048046">
    <property type="term" value="C:apoplast"/>
    <property type="evidence" value="ECO:0007669"/>
    <property type="project" value="UniProtKB-SubCell"/>
</dbReference>
<reference evidence="6" key="1">
    <citation type="submission" date="2020-06" db="EMBL/GenBank/DDBJ databases">
        <authorList>
            <person name="Li T."/>
            <person name="Hu X."/>
            <person name="Zhang T."/>
            <person name="Song X."/>
            <person name="Zhang H."/>
            <person name="Dai N."/>
            <person name="Sheng W."/>
            <person name="Hou X."/>
            <person name="Wei L."/>
        </authorList>
    </citation>
    <scope>NUCLEOTIDE SEQUENCE</scope>
    <source>
        <strain evidence="6">G01</strain>
        <tissue evidence="6">Leaf</tissue>
    </source>
</reference>
<evidence type="ECO:0000256" key="5">
    <source>
        <dbReference type="SAM" id="MobiDB-lite"/>
    </source>
</evidence>
<keyword evidence="3 4" id="KW-0964">Secreted</keyword>
<dbReference type="GO" id="GO:0009699">
    <property type="term" value="P:phenylpropanoid biosynthetic process"/>
    <property type="evidence" value="ECO:0007669"/>
    <property type="project" value="UniProtKB-ARBA"/>
</dbReference>
<sequence length="187" mass="20134">MYHNPLGNNVVQDHILHCSSFSHSFSYTSGLVLTTTPQKSPQNSPASLVLLHSTTSSGRLQHAPNSSGSEGLDLPPNADRGAGEHVPGGWKGAGFHNPVESFAYSAFNIIYLTFHTHEYSGSISIQAKNFGHKETEELAVVGGTGSFSFARGLAVFAETNRQTPNLDATYLIKLHLKFPNRSQTIPG</sequence>
<dbReference type="InterPro" id="IPR044859">
    <property type="entry name" value="Allene_oxi_cyc_Dirigent"/>
</dbReference>
<organism evidence="6">
    <name type="scientific">Sesamum angustifolium</name>
    <dbReference type="NCBI Taxonomy" id="2727405"/>
    <lineage>
        <taxon>Eukaryota</taxon>
        <taxon>Viridiplantae</taxon>
        <taxon>Streptophyta</taxon>
        <taxon>Embryophyta</taxon>
        <taxon>Tracheophyta</taxon>
        <taxon>Spermatophyta</taxon>
        <taxon>Magnoliopsida</taxon>
        <taxon>eudicotyledons</taxon>
        <taxon>Gunneridae</taxon>
        <taxon>Pentapetalae</taxon>
        <taxon>asterids</taxon>
        <taxon>lamiids</taxon>
        <taxon>Lamiales</taxon>
        <taxon>Pedaliaceae</taxon>
        <taxon>Sesamum</taxon>
    </lineage>
</organism>
<evidence type="ECO:0000256" key="2">
    <source>
        <dbReference type="ARBA" id="ARBA00011738"/>
    </source>
</evidence>
<evidence type="ECO:0000256" key="1">
    <source>
        <dbReference type="ARBA" id="ARBA00010746"/>
    </source>
</evidence>
<dbReference type="Gene3D" id="2.40.480.10">
    <property type="entry name" value="Allene oxide cyclase-like"/>
    <property type="match status" value="1"/>
</dbReference>
<dbReference type="EMBL" id="JACGWK010000227">
    <property type="protein sequence ID" value="KAL0302692.1"/>
    <property type="molecule type" value="Genomic_DNA"/>
</dbReference>
<comment type="caution">
    <text evidence="6">The sequence shown here is derived from an EMBL/GenBank/DDBJ whole genome shotgun (WGS) entry which is preliminary data.</text>
</comment>
<evidence type="ECO:0000313" key="6">
    <source>
        <dbReference type="EMBL" id="KAL0302692.1"/>
    </source>
</evidence>
<gene>
    <name evidence="6" type="ORF">Sangu_3085100</name>
</gene>
<feature type="region of interest" description="Disordered" evidence="5">
    <location>
        <begin position="58"/>
        <end position="86"/>
    </location>
</feature>
<comment type="subunit">
    <text evidence="2 4">Homodimer.</text>
</comment>
<proteinExistence type="inferred from homology"/>
<name>A0AAW2K909_9LAMI</name>
<reference evidence="6" key="2">
    <citation type="journal article" date="2024" name="Plant">
        <title>Genomic evolution and insights into agronomic trait innovations of Sesamum species.</title>
        <authorList>
            <person name="Miao H."/>
            <person name="Wang L."/>
            <person name="Qu L."/>
            <person name="Liu H."/>
            <person name="Sun Y."/>
            <person name="Le M."/>
            <person name="Wang Q."/>
            <person name="Wei S."/>
            <person name="Zheng Y."/>
            <person name="Lin W."/>
            <person name="Duan Y."/>
            <person name="Cao H."/>
            <person name="Xiong S."/>
            <person name="Wang X."/>
            <person name="Wei L."/>
            <person name="Li C."/>
            <person name="Ma Q."/>
            <person name="Ju M."/>
            <person name="Zhao R."/>
            <person name="Li G."/>
            <person name="Mu C."/>
            <person name="Tian Q."/>
            <person name="Mei H."/>
            <person name="Zhang T."/>
            <person name="Gao T."/>
            <person name="Zhang H."/>
        </authorList>
    </citation>
    <scope>NUCLEOTIDE SEQUENCE</scope>
    <source>
        <strain evidence="6">G01</strain>
    </source>
</reference>
<keyword evidence="4" id="KW-0052">Apoplast</keyword>
<dbReference type="AlphaFoldDB" id="A0AAW2K909"/>
<feature type="compositionally biased region" description="Polar residues" evidence="5">
    <location>
        <begin position="58"/>
        <end position="69"/>
    </location>
</feature>
<comment type="function">
    <text evidence="4">Dirigent proteins impart stereoselectivity on the phenoxy radical-coupling reaction, yielding optically active lignans from two molecules of coniferyl alcohol in the biosynthesis of lignans, flavonolignans, and alkaloids and thus plays a central role in plant secondary metabolism.</text>
</comment>
<accession>A0AAW2K909</accession>
<comment type="subcellular location">
    <subcellularLocation>
        <location evidence="4">Secreted</location>
        <location evidence="4">Extracellular space</location>
        <location evidence="4">Apoplast</location>
    </subcellularLocation>
</comment>
<dbReference type="Pfam" id="PF03018">
    <property type="entry name" value="Dirigent"/>
    <property type="match status" value="1"/>
</dbReference>
<evidence type="ECO:0000256" key="3">
    <source>
        <dbReference type="ARBA" id="ARBA00022525"/>
    </source>
</evidence>